<protein>
    <submittedName>
        <fullName evidence="1">Uncharacterized protein</fullName>
    </submittedName>
</protein>
<accession>A0A126HAL9</accession>
<reference evidence="1 2" key="1">
    <citation type="journal article" date="2016" name="Sci. Rep.">
        <title>Comparative genomics and functional analysis of the 936 group of lactococcal Siphoviridae phages.</title>
        <authorList>
            <person name="Murphy J."/>
            <person name="Bottacini F."/>
            <person name="Mahony J."/>
            <person name="Kelleher P."/>
            <person name="Neve H."/>
            <person name="Zomer A."/>
            <person name="Nauta A."/>
            <person name="van Sinderen D."/>
        </authorList>
    </citation>
    <scope>NUCLEOTIDE SEQUENCE [LARGE SCALE GENOMIC DNA]</scope>
</reference>
<evidence type="ECO:0000313" key="1">
    <source>
        <dbReference type="EMBL" id="ALM63644.1"/>
    </source>
</evidence>
<dbReference type="EMBL" id="KP793113">
    <property type="protein sequence ID" value="ALM63644.1"/>
    <property type="molecule type" value="Genomic_DNA"/>
</dbReference>
<organism evidence="1 2">
    <name type="scientific">Lactococcus phage 936 group phage PhiF.17</name>
    <dbReference type="NCBI Taxonomy" id="1636577"/>
    <lineage>
        <taxon>Viruses</taxon>
        <taxon>Duplodnaviria</taxon>
        <taxon>Heunggongvirae</taxon>
        <taxon>Uroviricota</taxon>
        <taxon>Caudoviricetes</taxon>
        <taxon>Skunavirus</taxon>
        <taxon>Skunavirus F0139</taxon>
    </lineage>
</organism>
<name>A0A126HAL9_9CAUD</name>
<dbReference type="Proteomes" id="UP000224954">
    <property type="component" value="Segment"/>
</dbReference>
<evidence type="ECO:0000313" key="2">
    <source>
        <dbReference type="Proteomes" id="UP000224954"/>
    </source>
</evidence>
<proteinExistence type="predicted"/>
<sequence>MFDSIDFFCYYSLIEMKEIQMEKYNVKLMNNKKGYLNSFKNELGEKFLFLGFKEERNNFKSEFTKEEIKAIDERYLEFIEDI</sequence>
<gene>
    <name evidence="1" type="ORF">PhiF17_31</name>
</gene>